<dbReference type="Gene3D" id="2.60.40.10">
    <property type="entry name" value="Immunoglobulins"/>
    <property type="match status" value="1"/>
</dbReference>
<organism evidence="3 4">
    <name type="scientific">Macrostomum lignano</name>
    <dbReference type="NCBI Taxonomy" id="282301"/>
    <lineage>
        <taxon>Eukaryota</taxon>
        <taxon>Metazoa</taxon>
        <taxon>Spiralia</taxon>
        <taxon>Lophotrochozoa</taxon>
        <taxon>Platyhelminthes</taxon>
        <taxon>Rhabditophora</taxon>
        <taxon>Macrostomorpha</taxon>
        <taxon>Macrostomida</taxon>
        <taxon>Macrostomidae</taxon>
        <taxon>Macrostomum</taxon>
    </lineage>
</organism>
<dbReference type="Proteomes" id="UP000215902">
    <property type="component" value="Unassembled WGS sequence"/>
</dbReference>
<keyword evidence="1" id="KW-0472">Membrane</keyword>
<feature type="transmembrane region" description="Helical" evidence="1">
    <location>
        <begin position="27"/>
        <end position="48"/>
    </location>
</feature>
<dbReference type="EMBL" id="NIVC01004882">
    <property type="protein sequence ID" value="PAA46398.1"/>
    <property type="molecule type" value="Genomic_DNA"/>
</dbReference>
<evidence type="ECO:0000313" key="3">
    <source>
        <dbReference type="EMBL" id="PAA46398.1"/>
    </source>
</evidence>
<accession>A0A267DAT9</accession>
<dbReference type="PROSITE" id="PS50835">
    <property type="entry name" value="IG_LIKE"/>
    <property type="match status" value="1"/>
</dbReference>
<proteinExistence type="predicted"/>
<dbReference type="InterPro" id="IPR013783">
    <property type="entry name" value="Ig-like_fold"/>
</dbReference>
<dbReference type="AlphaFoldDB" id="A0A267DAT9"/>
<feature type="domain" description="Ig-like" evidence="2">
    <location>
        <begin position="375"/>
        <end position="479"/>
    </location>
</feature>
<feature type="transmembrane region" description="Helical" evidence="1">
    <location>
        <begin position="816"/>
        <end position="837"/>
    </location>
</feature>
<sequence>ARPYLCSCSNGGNINQSSACYSCFWNYLEFAIFLQIMAFLALFFLALVSGCTLATQQMPRFQFSPSSKVLLSWSDTWEVGSSNMLSILTEGKHINIQVSVSGDRGESGLKRVLIYECPQSQAQRIDMDTLQSSLSPEHRCPNTIPFTVQAGNSENHFQLKMKASEVHYTQVASRRVKLVVRVEWSGGAIQSNPLFLYNFDPLGAFSVGKMGALDLKFLTPAAIKLMTRLNYSSPLDDQFPAVPFIESSISSFVKNSPEFVRSKITLGSSLYFDAGSCLHNQLGKATLFTSYYSKFDLRHQKLQKIMHLDVESGYLDFSACGLKQEITSFYHEKKPQYTIGICTIISFSGESEPYLKIQAADQRYSIDKVHYSGCPKWSTACKVAPNAKKTLTIMAGMDNTALVCPILCNDKSQTYQFFRDGNPLYASQKEEWTVIDGIRVSRTGNIIEFTPSVSSAHSGIYKCDAGSEHFFEFNVTVVSMPHFAVTYSSAASGIPSSESSGLLPEKVFAMEGESLSYNCTVMFSGLKSVTVEPTFYIPMVSNDKVNWDRLTDEAFRQKFSNGDSWMSVTTTSTSTSSKTLTMDVIRVPPANPSLGTNFSHRFECNASLNQFESVSQVGMSEYRTQTGADIFFLKRLTKNDFLINPNNNCSVQKCSVSNGAKFEFALSESTAAYLRDVGVEVSAYFMLDDLLLENVKSLFVKDASAIRFDAKTFTLTYKVLPISQEGVLNELQKRKNLTAVYNFRYQPKTALTNLRHNKSAYGSPSVALGQRDCRADKLCFYSTDFDLSNGLEFLRVDLAFLDTSLTEPGIASTSGVIVGVAIAACVALIVGLVAAYFMTRTPERAYLVEEKEIRLGHNPKAEAKNETFKDYVRAGAADNEDAPVQSVVGTKQMLNASIVSVPVRTTWSCRDCDMTRRQTAQTECACVVDIVTLIQVFTSGKTVHRC</sequence>
<evidence type="ECO:0000313" key="4">
    <source>
        <dbReference type="Proteomes" id="UP000215902"/>
    </source>
</evidence>
<comment type="caution">
    <text evidence="3">The sequence shown here is derived from an EMBL/GenBank/DDBJ whole genome shotgun (WGS) entry which is preliminary data.</text>
</comment>
<gene>
    <name evidence="3" type="ORF">BOX15_Mlig003394g3</name>
</gene>
<keyword evidence="4" id="KW-1185">Reference proteome</keyword>
<name>A0A267DAT9_9PLAT</name>
<evidence type="ECO:0000256" key="1">
    <source>
        <dbReference type="SAM" id="Phobius"/>
    </source>
</evidence>
<evidence type="ECO:0000259" key="2">
    <source>
        <dbReference type="PROSITE" id="PS50835"/>
    </source>
</evidence>
<feature type="non-terminal residue" evidence="3">
    <location>
        <position position="1"/>
    </location>
</feature>
<protein>
    <recommendedName>
        <fullName evidence="2">Ig-like domain-containing protein</fullName>
    </recommendedName>
</protein>
<keyword evidence="1" id="KW-0812">Transmembrane</keyword>
<reference evidence="3 4" key="1">
    <citation type="submission" date="2017-06" db="EMBL/GenBank/DDBJ databases">
        <title>A platform for efficient transgenesis in Macrostomum lignano, a flatworm model organism for stem cell research.</title>
        <authorList>
            <person name="Berezikov E."/>
        </authorList>
    </citation>
    <scope>NUCLEOTIDE SEQUENCE [LARGE SCALE GENOMIC DNA]</scope>
    <source>
        <strain evidence="3">DV1</strain>
        <tissue evidence="3">Whole organism</tissue>
    </source>
</reference>
<dbReference type="InterPro" id="IPR007110">
    <property type="entry name" value="Ig-like_dom"/>
</dbReference>
<keyword evidence="1" id="KW-1133">Transmembrane helix</keyword>